<protein>
    <submittedName>
        <fullName evidence="2">Uncharacterized protein</fullName>
    </submittedName>
</protein>
<dbReference type="EMBL" id="LNQE01001134">
    <property type="protein sequence ID" value="KUG20844.1"/>
    <property type="molecule type" value="Genomic_DNA"/>
</dbReference>
<accession>A0A0W8FIW2</accession>
<dbReference type="AlphaFoldDB" id="A0A0W8FIW2"/>
<evidence type="ECO:0000256" key="1">
    <source>
        <dbReference type="SAM" id="MobiDB-lite"/>
    </source>
</evidence>
<feature type="region of interest" description="Disordered" evidence="1">
    <location>
        <begin position="457"/>
        <end position="490"/>
    </location>
</feature>
<reference evidence="2" key="1">
    <citation type="journal article" date="2015" name="Proc. Natl. Acad. Sci. U.S.A.">
        <title>Networks of energetic and metabolic interactions define dynamics in microbial communities.</title>
        <authorList>
            <person name="Embree M."/>
            <person name="Liu J.K."/>
            <person name="Al-Bassam M.M."/>
            <person name="Zengler K."/>
        </authorList>
    </citation>
    <scope>NUCLEOTIDE SEQUENCE</scope>
</reference>
<organism evidence="2">
    <name type="scientific">hydrocarbon metagenome</name>
    <dbReference type="NCBI Taxonomy" id="938273"/>
    <lineage>
        <taxon>unclassified sequences</taxon>
        <taxon>metagenomes</taxon>
        <taxon>ecological metagenomes</taxon>
    </lineage>
</organism>
<comment type="caution">
    <text evidence="2">The sequence shown here is derived from an EMBL/GenBank/DDBJ whole genome shotgun (WGS) entry which is preliminary data.</text>
</comment>
<feature type="compositionally biased region" description="Low complexity" evidence="1">
    <location>
        <begin position="468"/>
        <end position="478"/>
    </location>
</feature>
<sequence length="490" mass="49060">MGNGGVAEPVAVRIRSCIVAPRVAGNPGIAQDVFAPRRGCVPANTGIPGSGVGIGVIEDIVVDEAGGGVGFDPGSLDGKERVGDGAPGHGQALHVRCGDTNAGSGVGGVAVVGDCRVADGDLTAVVIELDPGVHVCGHLRSLDGAIGRLFEVDPGRPGGIAPAVAVDVCIADDGIRHIKAEDAAFGVAVRGYALDAGFADVVEEEALHVLFKVDIADLHVPAVDEGEVAGRRIEGGVVEDQARFSNEVVERQAVEGVVGRDGVARRAGRICPVVAEPEVVGVVHHFVVLHGHPPGCWFDPDAVGLVRDGVALQHGVVAALDVDAAAAPLAGPFDRAVADLVAVPAHPDGICAGEVGALNGGVAHPVEVDTPCVLFIVDGGVGDGGAGGDRVQATCLFLDDDAVVCGIGHHTVRDRCILCLVDHDPVVGIVDGAPLDHGIIREPVHVDALGRPVDGAVPDGDPVRLAKGAPVAADPAGRADADAGGDGGCA</sequence>
<name>A0A0W8FIW2_9ZZZZ</name>
<proteinExistence type="predicted"/>
<evidence type="ECO:0000313" key="2">
    <source>
        <dbReference type="EMBL" id="KUG20844.1"/>
    </source>
</evidence>
<gene>
    <name evidence="2" type="ORF">ASZ90_009403</name>
</gene>